<dbReference type="InterPro" id="IPR052743">
    <property type="entry name" value="Glutaminase_GtaA"/>
</dbReference>
<dbReference type="PANTHER" id="PTHR31987:SF1">
    <property type="entry name" value="GLUTAMINASE A"/>
    <property type="match status" value="1"/>
</dbReference>
<reference evidence="6" key="1">
    <citation type="submission" date="2022-07" db="EMBL/GenBank/DDBJ databases">
        <title>Genome Sequence of Agrocybe chaxingu.</title>
        <authorList>
            <person name="Buettner E."/>
        </authorList>
    </citation>
    <scope>NUCLEOTIDE SEQUENCE</scope>
    <source>
        <strain evidence="6">MP-N11</strain>
    </source>
</reference>
<feature type="compositionally biased region" description="Low complexity" evidence="2">
    <location>
        <begin position="772"/>
        <end position="788"/>
    </location>
</feature>
<name>A0A9W8N2I3_9AGAR</name>
<feature type="region of interest" description="Disordered" evidence="2">
    <location>
        <begin position="772"/>
        <end position="791"/>
    </location>
</feature>
<feature type="domain" description="Glutaminase A N-terminal" evidence="5">
    <location>
        <begin position="1"/>
        <end position="219"/>
    </location>
</feature>
<gene>
    <name evidence="6" type="ORF">NLJ89_g249</name>
</gene>
<feature type="transmembrane region" description="Helical" evidence="3">
    <location>
        <begin position="633"/>
        <end position="655"/>
    </location>
</feature>
<dbReference type="PANTHER" id="PTHR31987">
    <property type="entry name" value="GLUTAMINASE A-RELATED"/>
    <property type="match status" value="1"/>
</dbReference>
<keyword evidence="3" id="KW-0812">Transmembrane</keyword>
<dbReference type="Proteomes" id="UP001148786">
    <property type="component" value="Unassembled WGS sequence"/>
</dbReference>
<keyword evidence="7" id="KW-1185">Reference proteome</keyword>
<accession>A0A9W8N2I3</accession>
<feature type="compositionally biased region" description="Polar residues" evidence="2">
    <location>
        <begin position="709"/>
        <end position="723"/>
    </location>
</feature>
<evidence type="ECO:0000256" key="1">
    <source>
        <dbReference type="SAM" id="Coils"/>
    </source>
</evidence>
<proteinExistence type="predicted"/>
<organism evidence="6 7">
    <name type="scientific">Agrocybe chaxingu</name>
    <dbReference type="NCBI Taxonomy" id="84603"/>
    <lineage>
        <taxon>Eukaryota</taxon>
        <taxon>Fungi</taxon>
        <taxon>Dikarya</taxon>
        <taxon>Basidiomycota</taxon>
        <taxon>Agaricomycotina</taxon>
        <taxon>Agaricomycetes</taxon>
        <taxon>Agaricomycetidae</taxon>
        <taxon>Agaricales</taxon>
        <taxon>Agaricineae</taxon>
        <taxon>Strophariaceae</taxon>
        <taxon>Agrocybe</taxon>
    </lineage>
</organism>
<keyword evidence="3" id="KW-0472">Membrane</keyword>
<evidence type="ECO:0000313" key="7">
    <source>
        <dbReference type="Proteomes" id="UP001148786"/>
    </source>
</evidence>
<keyword evidence="1" id="KW-0175">Coiled coil</keyword>
<dbReference type="InterPro" id="IPR032514">
    <property type="entry name" value="GtaA_central"/>
</dbReference>
<evidence type="ECO:0000313" key="6">
    <source>
        <dbReference type="EMBL" id="KAJ3517818.1"/>
    </source>
</evidence>
<dbReference type="OrthoDB" id="3918848at2759"/>
<dbReference type="Pfam" id="PF17168">
    <property type="entry name" value="DUF5127"/>
    <property type="match status" value="1"/>
</dbReference>
<keyword evidence="3" id="KW-1133">Transmembrane helix</keyword>
<comment type="caution">
    <text evidence="6">The sequence shown here is derived from an EMBL/GenBank/DDBJ whole genome shotgun (WGS) entry which is preliminary data.</text>
</comment>
<sequence length="856" mass="93148">MTAGPIHFNVTFMDPIDLTDWNRQSFPFSYLFIDSVLSTDGEARSIQFYSYIDGLWVSSTSESAVRWDTTETSSSTYHSISRSNLQPMVEQQDRAEDGTAYYALAKVTDFIDSITQTFLQNGVLANTMDTQFRQINSSTPALGLSADLGTISELDGPLVWALGFVREPAIRHVNNGAVESRSSYFWTRYKTIGDAIDSFLNDFSNSYSKAVTLDDKIISQAQTVSTQYADVVSLSLRQAAGSIDVTTLRDRNGRYVSSNMKVFMKDVGFLSRTNPVDTMYAAFPAFLYLDPGFAGYMLEPLLEYQASSAYTNVFAAADLGISYPDALGNSTSNVLGAIENSAGMLIMVLAHALKTGDGTLADRYVCAFLVLSCSELQCQLHSFLQYDLLKTWADYLVKNTLHPSGYQTDDGLTFGDMSNLSLKGIIAIGAIAKIAEALEKPLAEIDSYKNQASSLASQWQNLAVTSGRMASRYGDDTNWALAYNLYAARLLESDVINEKIFSDQTAFYASQASSGDSLLLNVQEDPNKRLAAQKYGFPYDTLDSSNGKSSWLAFTAATTTDSSTRDALISMIHSRAFSNASSNPFSVIYDLETGQTQGGSSSPAQGSMFSLLALSIPNRRIQLPLYRRVRKGVIAGSVVGGVFLISAVLAGAYFWRRRRRRRAKEKEKEAATPYASIEPREGVVQPKATAPVVPEVVVAGLPPVPGPSNEKSALRASQLSVQSDSEHSGLQAQQQQQGAGWTGKGVVLRGPSPLSLEGSQVDLLGLPTVSASGSNGKGVVRRGGSSSSLVAEDPPAIVPRLVLPQNQVVPAPSANTTERDADLIREVRELRREMEQIRAQGQQRLNESLPEYRDHA</sequence>
<feature type="region of interest" description="Disordered" evidence="2">
    <location>
        <begin position="703"/>
        <end position="746"/>
    </location>
</feature>
<protein>
    <recommendedName>
        <fullName evidence="8">DUF1793-domain-containing protein</fullName>
    </recommendedName>
</protein>
<evidence type="ECO:0000256" key="2">
    <source>
        <dbReference type="SAM" id="MobiDB-lite"/>
    </source>
</evidence>
<evidence type="ECO:0000259" key="4">
    <source>
        <dbReference type="Pfam" id="PF16335"/>
    </source>
</evidence>
<dbReference type="EMBL" id="JANKHO010000009">
    <property type="protein sequence ID" value="KAJ3517818.1"/>
    <property type="molecule type" value="Genomic_DNA"/>
</dbReference>
<evidence type="ECO:0000256" key="3">
    <source>
        <dbReference type="SAM" id="Phobius"/>
    </source>
</evidence>
<feature type="domain" description="Glutaminase A central" evidence="4">
    <location>
        <begin position="225"/>
        <end position="612"/>
    </location>
</feature>
<feature type="coiled-coil region" evidence="1">
    <location>
        <begin position="820"/>
        <end position="847"/>
    </location>
</feature>
<evidence type="ECO:0008006" key="8">
    <source>
        <dbReference type="Google" id="ProtNLM"/>
    </source>
</evidence>
<dbReference type="AlphaFoldDB" id="A0A9W8N2I3"/>
<evidence type="ECO:0000259" key="5">
    <source>
        <dbReference type="Pfam" id="PF17168"/>
    </source>
</evidence>
<dbReference type="InterPro" id="IPR033433">
    <property type="entry name" value="GtaA_N"/>
</dbReference>
<dbReference type="Pfam" id="PF16335">
    <property type="entry name" value="GtaA_6_Hairpin"/>
    <property type="match status" value="1"/>
</dbReference>